<dbReference type="EMBL" id="CAKMUD010000105">
    <property type="protein sequence ID" value="CAH1601478.1"/>
    <property type="molecule type" value="Genomic_DNA"/>
</dbReference>
<evidence type="ECO:0008006" key="5">
    <source>
        <dbReference type="Google" id="ProtNLM"/>
    </source>
</evidence>
<sequence>MKNLANLAFAIGLSFGATTFASSAFAIANNNPTLISKQISEMRSTTYVSNANTPIRDIKSQAKRQLVSETLDILPTYITSTQSLVNNEYTEKMQFVAAALIDVSKEQYDIKYEKDMITVTLDARVTFDTNEINRKVQAIQDNEDRNKIVESTLTKQLKLEAQVKEISDLFKVSIPSDVKQGLVVQQVLSNELVNVPLGDMVAEFELQTKIKEAERKLKVATETNQEWLSLEEEQRNEYEANVEIGRLIDEGYLRQIQRPLKLAVKDVSELNVTLTVEPLEGAKKMMPWYFAVHEEFIPLVQKVAGGTRNLKFYNSGCYKSDKNQMAKQAWLSIFEQGISKDKTNGIILPYVDGKVFSPKPGENYALSNHGIKLNPYMFPWSEASIPGTENPIFFNTQNFNGKEALLSLPQNVTWNKTTSELNEEYSSTQTGAYKQSLVNVWGLKITINGTTRTVPWIQRDESRSSVYIDGLKVKDDYAYAYDPNFTLYSSKELKILNNFKNQKHASKFKHIDPLRTGYVACGTITYLSYPTFEISKSDAKNLTNAKIEIFRY</sequence>
<keyword evidence="1" id="KW-0175">Coiled coil</keyword>
<protein>
    <recommendedName>
        <fullName evidence="5">Hemolysin D</fullName>
    </recommendedName>
</protein>
<dbReference type="Proteomes" id="UP001295462">
    <property type="component" value="Unassembled WGS sequence"/>
</dbReference>
<organism evidence="3 4">
    <name type="scientific">Vibrio jasicida</name>
    <dbReference type="NCBI Taxonomy" id="766224"/>
    <lineage>
        <taxon>Bacteria</taxon>
        <taxon>Pseudomonadati</taxon>
        <taxon>Pseudomonadota</taxon>
        <taxon>Gammaproteobacteria</taxon>
        <taxon>Vibrionales</taxon>
        <taxon>Vibrionaceae</taxon>
        <taxon>Vibrio</taxon>
    </lineage>
</organism>
<keyword evidence="2" id="KW-0732">Signal</keyword>
<reference evidence="3" key="1">
    <citation type="submission" date="2022-01" db="EMBL/GenBank/DDBJ databases">
        <authorList>
            <person name="Lagorce A."/>
        </authorList>
    </citation>
    <scope>NUCLEOTIDE SEQUENCE</scope>
    <source>
        <strain evidence="3">Th15_F1_A12</strain>
    </source>
</reference>
<dbReference type="RefSeq" id="WP_409589925.1">
    <property type="nucleotide sequence ID" value="NZ_CAKMTZ010000104.1"/>
</dbReference>
<feature type="signal peptide" evidence="2">
    <location>
        <begin position="1"/>
        <end position="28"/>
    </location>
</feature>
<feature type="chain" id="PRO_5043370107" description="Hemolysin D" evidence="2">
    <location>
        <begin position="29"/>
        <end position="552"/>
    </location>
</feature>
<name>A0AAU9QVH2_9VIBR</name>
<evidence type="ECO:0000313" key="3">
    <source>
        <dbReference type="EMBL" id="CAH1601478.1"/>
    </source>
</evidence>
<comment type="caution">
    <text evidence="3">The sequence shown here is derived from an EMBL/GenBank/DDBJ whole genome shotgun (WGS) entry which is preliminary data.</text>
</comment>
<evidence type="ECO:0000313" key="4">
    <source>
        <dbReference type="Proteomes" id="UP001295462"/>
    </source>
</evidence>
<gene>
    <name evidence="3" type="ORF">THF1A12_50062</name>
</gene>
<evidence type="ECO:0000256" key="1">
    <source>
        <dbReference type="SAM" id="Coils"/>
    </source>
</evidence>
<accession>A0AAU9QVH2</accession>
<feature type="coiled-coil region" evidence="1">
    <location>
        <begin position="203"/>
        <end position="230"/>
    </location>
</feature>
<proteinExistence type="predicted"/>
<dbReference type="AlphaFoldDB" id="A0AAU9QVH2"/>
<evidence type="ECO:0000256" key="2">
    <source>
        <dbReference type="SAM" id="SignalP"/>
    </source>
</evidence>